<name>A0A3P1CAS5_9BACT</name>
<evidence type="ECO:0000313" key="2">
    <source>
        <dbReference type="EMBL" id="RRB10340.1"/>
    </source>
</evidence>
<proteinExistence type="predicted"/>
<organism evidence="2 3">
    <name type="scientific">Larkinella knui</name>
    <dbReference type="NCBI Taxonomy" id="2025310"/>
    <lineage>
        <taxon>Bacteria</taxon>
        <taxon>Pseudomonadati</taxon>
        <taxon>Bacteroidota</taxon>
        <taxon>Cytophagia</taxon>
        <taxon>Cytophagales</taxon>
        <taxon>Spirosomataceae</taxon>
        <taxon>Larkinella</taxon>
    </lineage>
</organism>
<evidence type="ECO:0000256" key="1">
    <source>
        <dbReference type="SAM" id="SignalP"/>
    </source>
</evidence>
<protein>
    <submittedName>
        <fullName evidence="2">Uncharacterized protein</fullName>
    </submittedName>
</protein>
<dbReference type="EMBL" id="RQJP01000007">
    <property type="protein sequence ID" value="RRB10340.1"/>
    <property type="molecule type" value="Genomic_DNA"/>
</dbReference>
<dbReference type="AlphaFoldDB" id="A0A3P1CAS5"/>
<dbReference type="RefSeq" id="WP_124910353.1">
    <property type="nucleotide sequence ID" value="NZ_RQJP01000007.1"/>
</dbReference>
<keyword evidence="3" id="KW-1185">Reference proteome</keyword>
<gene>
    <name evidence="2" type="ORF">EHT87_29380</name>
</gene>
<reference evidence="2 3" key="1">
    <citation type="submission" date="2018-11" db="EMBL/GenBank/DDBJ databases">
        <authorList>
            <person name="Zhou Z."/>
            <person name="Wang G."/>
        </authorList>
    </citation>
    <scope>NUCLEOTIDE SEQUENCE [LARGE SCALE GENOMIC DNA]</scope>
    <source>
        <strain evidence="2 3">KCTC42998</strain>
    </source>
</reference>
<feature type="signal peptide" evidence="1">
    <location>
        <begin position="1"/>
        <end position="20"/>
    </location>
</feature>
<dbReference type="Proteomes" id="UP000274271">
    <property type="component" value="Unassembled WGS sequence"/>
</dbReference>
<feature type="chain" id="PRO_5018087668" evidence="1">
    <location>
        <begin position="21"/>
        <end position="377"/>
    </location>
</feature>
<comment type="caution">
    <text evidence="2">The sequence shown here is derived from an EMBL/GenBank/DDBJ whole genome shotgun (WGS) entry which is preliminary data.</text>
</comment>
<accession>A0A3P1CAS5</accession>
<evidence type="ECO:0000313" key="3">
    <source>
        <dbReference type="Proteomes" id="UP000274271"/>
    </source>
</evidence>
<sequence>MKTRLLLLFSLILSALAGSAQDLDWNTYVDGSLNYTYPSVGNLPVSVNVQTSGSTSSLNLNEPNGRPTGLRLAADFPASGNCVSVKITFSQPISNLIFNMFDIDYSDGDSDYEDVVTITGSNGGTGVSPAIGSAATNTVSGNTITGTNGTVDLATNLVTFSSPVTEVTIQYCAGPSFALPETQEIYIGDFTWDDAPALPVRLASFSGKRVENQLLLGWQTTFESNSAYFVVERSTDAQAFEAIGRVTSRGFSESMQAYGFTDEAPLKGTNYYRLRQVDRDGRFEYSKILGLTFDAAGFYFEVRALDRGQIEVQTNAPDPAFALVDLRGIPQLGQVEKVSATRYLLQVTPSGLAAPALKIVQMRANQFGYARRVLLNE</sequence>
<keyword evidence="1" id="KW-0732">Signal</keyword>
<dbReference type="OrthoDB" id="933627at2"/>